<gene>
    <name evidence="1" type="ORF">RDB_LOCUS11852</name>
</gene>
<comment type="caution">
    <text evidence="1">The sequence shown here is derived from an EMBL/GenBank/DDBJ whole genome shotgun (WGS) entry which is preliminary data.</text>
</comment>
<dbReference type="AlphaFoldDB" id="A0A8H2ZX48"/>
<sequence>MVETLDIEATSQALHTLGRQTSLLPEHPAIAVEGRLQRMLEALERLEEGQRVTNQILTRLENRIVTLQRIPSTR</sequence>
<dbReference type="Proteomes" id="UP000663843">
    <property type="component" value="Unassembled WGS sequence"/>
</dbReference>
<reference evidence="1" key="1">
    <citation type="submission" date="2021-01" db="EMBL/GenBank/DDBJ databases">
        <authorList>
            <person name="Kaushik A."/>
        </authorList>
    </citation>
    <scope>NUCLEOTIDE SEQUENCE</scope>
    <source>
        <strain evidence="1">AG2-2IIIB</strain>
    </source>
</reference>
<evidence type="ECO:0000313" key="1">
    <source>
        <dbReference type="EMBL" id="CAE6360751.1"/>
    </source>
</evidence>
<protein>
    <submittedName>
        <fullName evidence="1">Uncharacterized protein</fullName>
    </submittedName>
</protein>
<dbReference type="EMBL" id="CAJMWT010000883">
    <property type="protein sequence ID" value="CAE6360751.1"/>
    <property type="molecule type" value="Genomic_DNA"/>
</dbReference>
<proteinExistence type="predicted"/>
<evidence type="ECO:0000313" key="2">
    <source>
        <dbReference type="Proteomes" id="UP000663843"/>
    </source>
</evidence>
<organism evidence="1 2">
    <name type="scientific">Rhizoctonia solani</name>
    <dbReference type="NCBI Taxonomy" id="456999"/>
    <lineage>
        <taxon>Eukaryota</taxon>
        <taxon>Fungi</taxon>
        <taxon>Dikarya</taxon>
        <taxon>Basidiomycota</taxon>
        <taxon>Agaricomycotina</taxon>
        <taxon>Agaricomycetes</taxon>
        <taxon>Cantharellales</taxon>
        <taxon>Ceratobasidiaceae</taxon>
        <taxon>Rhizoctonia</taxon>
    </lineage>
</organism>
<name>A0A8H2ZX48_9AGAM</name>
<accession>A0A8H2ZX48</accession>